<dbReference type="PROSITE" id="PS51037">
    <property type="entry name" value="YEATS"/>
    <property type="match status" value="1"/>
</dbReference>
<dbReference type="InterPro" id="IPR055129">
    <property type="entry name" value="YEATS_dom"/>
</dbReference>
<evidence type="ECO:0000256" key="3">
    <source>
        <dbReference type="SAM" id="MobiDB-lite"/>
    </source>
</evidence>
<organism evidence="5 6">
    <name type="scientific">Synchytrium endobioticum</name>
    <dbReference type="NCBI Taxonomy" id="286115"/>
    <lineage>
        <taxon>Eukaryota</taxon>
        <taxon>Fungi</taxon>
        <taxon>Fungi incertae sedis</taxon>
        <taxon>Chytridiomycota</taxon>
        <taxon>Chytridiomycota incertae sedis</taxon>
        <taxon>Chytridiomycetes</taxon>
        <taxon>Synchytriales</taxon>
        <taxon>Synchytriaceae</taxon>
        <taxon>Synchytrium</taxon>
    </lineage>
</organism>
<dbReference type="CDD" id="cd16907">
    <property type="entry name" value="YEATS_YEATS2_like"/>
    <property type="match status" value="1"/>
</dbReference>
<evidence type="ECO:0000313" key="6">
    <source>
        <dbReference type="Proteomes" id="UP000317494"/>
    </source>
</evidence>
<dbReference type="Pfam" id="PF03366">
    <property type="entry name" value="YEATS"/>
    <property type="match status" value="1"/>
</dbReference>
<dbReference type="STRING" id="286115.A0A507D5I1"/>
<evidence type="ECO:0000313" key="5">
    <source>
        <dbReference type="EMBL" id="TPX46714.1"/>
    </source>
</evidence>
<dbReference type="Gene3D" id="2.60.40.1970">
    <property type="entry name" value="YEATS domain"/>
    <property type="match status" value="1"/>
</dbReference>
<feature type="region of interest" description="Disordered" evidence="3">
    <location>
        <begin position="110"/>
        <end position="132"/>
    </location>
</feature>
<dbReference type="InterPro" id="IPR058706">
    <property type="entry name" value="zf-C2H2_AHC1-like"/>
</dbReference>
<keyword evidence="1 2" id="KW-0539">Nucleus</keyword>
<feature type="compositionally biased region" description="Low complexity" evidence="3">
    <location>
        <begin position="13"/>
        <end position="39"/>
    </location>
</feature>
<dbReference type="Pfam" id="PF25909">
    <property type="entry name" value="zf-C2H2_AHC1"/>
    <property type="match status" value="1"/>
</dbReference>
<evidence type="ECO:0000259" key="4">
    <source>
        <dbReference type="PROSITE" id="PS51037"/>
    </source>
</evidence>
<feature type="domain" description="YEATS" evidence="4">
    <location>
        <begin position="498"/>
        <end position="639"/>
    </location>
</feature>
<reference evidence="5 6" key="1">
    <citation type="journal article" date="2019" name="Sci. Rep.">
        <title>Comparative genomics of chytrid fungi reveal insights into the obligate biotrophic and pathogenic lifestyle of Synchytrium endobioticum.</title>
        <authorList>
            <person name="van de Vossenberg B.T.L.H."/>
            <person name="Warris S."/>
            <person name="Nguyen H.D.T."/>
            <person name="van Gent-Pelzer M.P.E."/>
            <person name="Joly D.L."/>
            <person name="van de Geest H.C."/>
            <person name="Bonants P.J.M."/>
            <person name="Smith D.S."/>
            <person name="Levesque C.A."/>
            <person name="van der Lee T.A.J."/>
        </authorList>
    </citation>
    <scope>NUCLEOTIDE SEQUENCE [LARGE SCALE GENOMIC DNA]</scope>
    <source>
        <strain evidence="5 6">MB42</strain>
    </source>
</reference>
<sequence>MDRLAKRVKLEEASSAPSSAAAAAMATSSPSSPSCSEACSGATAKAAQHRPLLDQDRVDKVKTVISAQFDYEILLKRQELATITDELERGQDILNKLGFLISSNTTIGPTRDTNANASPQSTLPTAPPTPLLLERNGAALTSLPTVPPLSLSPDATAQNPTNAVSATPSAILSSVPTGTGSLPATSVLTSDRINSFQGVPTFTPALPMPVPLTSCVSTPPRPASTGRPFRAATQRDRTYIRGMTPLYVRREDGSFVRITCPGCGRDNFMNMQGFINHCRISHQLEFTSHSKAAEIAGTLVEGKDVPDNISERISSKPTPALRKSASAVASTMSLEDPPQSMRKPKIREYEADVVLDPAGGRDDEEDDEMHDGVFSLHSTSGQDNDRVAAQLTDSGQIPIVKIEPNDQDFPMTPHHSTVDRIVSQSTSTPPLPASARLISPSCVPPPKAQRGYVHNNNHTVALASRHSDTTVIDPPKPTATVVADLLATLPHATSYENDGSRFYIKKRIVVGNISQFIPSHKRDPGAKKFMFKWMVYVRGPPSDPNPTSFLKKVRFYLHPDYRPNDIVEITTPPFHLVQKGYGEFPIRVQLFFADEGRNQPLDIIHMLKLDLFKTGKQVLGSELFYDVELDRNTVFEEAMPMIGCVDRGRYREKGRFAKLRVNGQVDDDEEEEVEEVDEVQRAVEKVLESVVVKYPLVKNATAIMARPPYTLANSAKEFLSWSIGKRKSIEFQRVVYMAQYIMRNHVQIQSPSHLSKTNPISESLSSLTPRQLVEWCREKGLTPQQASTPTFTNDVGVGGLTGNRAKEPEYCWFCGVMGGHGTRLEECRGGALNVYNQGVSSLTSESAWAPFAVVWSVVFHHSFSD</sequence>
<keyword evidence="6" id="KW-1185">Reference proteome</keyword>
<dbReference type="VEuPathDB" id="FungiDB:SeMB42_g03592"/>
<dbReference type="InterPro" id="IPR038704">
    <property type="entry name" value="YEAST_sf"/>
</dbReference>
<dbReference type="InterPro" id="IPR005033">
    <property type="entry name" value="YEATS"/>
</dbReference>
<dbReference type="GO" id="GO:0005634">
    <property type="term" value="C:nucleus"/>
    <property type="evidence" value="ECO:0007669"/>
    <property type="project" value="UniProtKB-SubCell"/>
</dbReference>
<dbReference type="GO" id="GO:0000785">
    <property type="term" value="C:chromatin"/>
    <property type="evidence" value="ECO:0007669"/>
    <property type="project" value="UniProtKB-ARBA"/>
</dbReference>
<evidence type="ECO:0000256" key="1">
    <source>
        <dbReference type="ARBA" id="ARBA00023242"/>
    </source>
</evidence>
<dbReference type="AlphaFoldDB" id="A0A507D5I1"/>
<dbReference type="GO" id="GO:0006355">
    <property type="term" value="P:regulation of DNA-templated transcription"/>
    <property type="evidence" value="ECO:0007669"/>
    <property type="project" value="InterPro"/>
</dbReference>
<gene>
    <name evidence="5" type="ORF">SeMB42_g03592</name>
</gene>
<accession>A0A507D5I1</accession>
<feature type="region of interest" description="Disordered" evidence="3">
    <location>
        <begin position="404"/>
        <end position="432"/>
    </location>
</feature>
<evidence type="ECO:0000256" key="2">
    <source>
        <dbReference type="PROSITE-ProRule" id="PRU00376"/>
    </source>
</evidence>
<feature type="region of interest" description="Disordered" evidence="3">
    <location>
        <begin position="1"/>
        <end position="39"/>
    </location>
</feature>
<feature type="region of interest" description="Disordered" evidence="3">
    <location>
        <begin position="314"/>
        <end position="342"/>
    </location>
</feature>
<comment type="caution">
    <text evidence="5">The sequence shown here is derived from an EMBL/GenBank/DDBJ whole genome shotgun (WGS) entry which is preliminary data.</text>
</comment>
<dbReference type="Pfam" id="PF22951">
    <property type="entry name" value="3HBD"/>
    <property type="match status" value="1"/>
</dbReference>
<comment type="subcellular location">
    <subcellularLocation>
        <location evidence="2">Nucleus</location>
    </subcellularLocation>
</comment>
<dbReference type="Proteomes" id="UP000317494">
    <property type="component" value="Unassembled WGS sequence"/>
</dbReference>
<dbReference type="InterPro" id="IPR055127">
    <property type="entry name" value="YEATS2_3HBD"/>
</dbReference>
<dbReference type="EMBL" id="QEAN01000129">
    <property type="protein sequence ID" value="TPX46714.1"/>
    <property type="molecule type" value="Genomic_DNA"/>
</dbReference>
<feature type="compositionally biased region" description="Polar residues" evidence="3">
    <location>
        <begin position="110"/>
        <end position="121"/>
    </location>
</feature>
<proteinExistence type="predicted"/>
<dbReference type="PANTHER" id="PTHR23195">
    <property type="entry name" value="YEATS DOMAIN"/>
    <property type="match status" value="1"/>
</dbReference>
<name>A0A507D5I1_9FUNG</name>
<feature type="compositionally biased region" description="Basic and acidic residues" evidence="3">
    <location>
        <begin position="1"/>
        <end position="12"/>
    </location>
</feature>
<protein>
    <recommendedName>
        <fullName evidence="4">YEATS domain-containing protein</fullName>
    </recommendedName>
</protein>